<evidence type="ECO:0008006" key="2">
    <source>
        <dbReference type="Google" id="ProtNLM"/>
    </source>
</evidence>
<dbReference type="AlphaFoldDB" id="A0A382YXW6"/>
<protein>
    <recommendedName>
        <fullName evidence="2">Cthe-2314-like HEPN domain-containing protein</fullName>
    </recommendedName>
</protein>
<organism evidence="1">
    <name type="scientific">marine metagenome</name>
    <dbReference type="NCBI Taxonomy" id="408172"/>
    <lineage>
        <taxon>unclassified sequences</taxon>
        <taxon>metagenomes</taxon>
        <taxon>ecological metagenomes</taxon>
    </lineage>
</organism>
<gene>
    <name evidence="1" type="ORF">METZ01_LOCUS440519</name>
</gene>
<sequence>MSFSKQKDYINSIEKNVITTFERDYLNYEKISNEDEVIEELIDYIIHNQCMFHFKVPLGDDFYPAKNSALNAMECLTMKYYNGTQNIMPRKIGDWIRHVIKCLDRLLIVYLFDIKEKGIDGQYFNHLKERDIYRTFEKLEGDLKIIGEKCNYIYTTRSELEHDLKTKVEGRIVFKKRSTKVLKRAYDSANRHLIDIFNILVPLYKEHFPEHCKK</sequence>
<dbReference type="EMBL" id="UINC01179138">
    <property type="protein sequence ID" value="SVD87665.1"/>
    <property type="molecule type" value="Genomic_DNA"/>
</dbReference>
<proteinExistence type="predicted"/>
<reference evidence="1" key="1">
    <citation type="submission" date="2018-05" db="EMBL/GenBank/DDBJ databases">
        <authorList>
            <person name="Lanie J.A."/>
            <person name="Ng W.-L."/>
            <person name="Kazmierczak K.M."/>
            <person name="Andrzejewski T.M."/>
            <person name="Davidsen T.M."/>
            <person name="Wayne K.J."/>
            <person name="Tettelin H."/>
            <person name="Glass J.I."/>
            <person name="Rusch D."/>
            <person name="Podicherti R."/>
            <person name="Tsui H.-C.T."/>
            <person name="Winkler M.E."/>
        </authorList>
    </citation>
    <scope>NUCLEOTIDE SEQUENCE</scope>
</reference>
<name>A0A382YXW6_9ZZZZ</name>
<evidence type="ECO:0000313" key="1">
    <source>
        <dbReference type="EMBL" id="SVD87665.1"/>
    </source>
</evidence>
<accession>A0A382YXW6</accession>